<dbReference type="Proteomes" id="UP000199580">
    <property type="component" value="Unassembled WGS sequence"/>
</dbReference>
<keyword evidence="2" id="KW-1185">Reference proteome</keyword>
<protein>
    <submittedName>
        <fullName evidence="1">Type III restriction enzyme</fullName>
    </submittedName>
</protein>
<dbReference type="AlphaFoldDB" id="A0A1G8ZL15"/>
<evidence type="ECO:0000313" key="2">
    <source>
        <dbReference type="Proteomes" id="UP000199580"/>
    </source>
</evidence>
<organism evidence="1 2">
    <name type="scientific">Flavobacterium noncentrifugens</name>
    <dbReference type="NCBI Taxonomy" id="1128970"/>
    <lineage>
        <taxon>Bacteria</taxon>
        <taxon>Pseudomonadati</taxon>
        <taxon>Bacteroidota</taxon>
        <taxon>Flavobacteriia</taxon>
        <taxon>Flavobacteriales</taxon>
        <taxon>Flavobacteriaceae</taxon>
        <taxon>Flavobacterium</taxon>
    </lineage>
</organism>
<reference evidence="1 2" key="1">
    <citation type="submission" date="2016-10" db="EMBL/GenBank/DDBJ databases">
        <authorList>
            <person name="de Groot N.N."/>
        </authorList>
    </citation>
    <scope>NUCLEOTIDE SEQUENCE [LARGE SCALE GENOMIC DNA]</scope>
    <source>
        <strain evidence="1 2">CGMCC 1.10076</strain>
    </source>
</reference>
<name>A0A1G8ZL15_9FLAO</name>
<dbReference type="OrthoDB" id="9804145at2"/>
<sequence length="74" mass="8891">MIQKAIKHHFEIEKSLLTRDVKIKPLTLFVDNIEEYRNKDGYVRKTVEQYVEAEVKELLKTEKDVFYKSYLGKL</sequence>
<evidence type="ECO:0000313" key="1">
    <source>
        <dbReference type="EMBL" id="SDK14830.1"/>
    </source>
</evidence>
<gene>
    <name evidence="1" type="ORF">SAMN04487935_2613</name>
</gene>
<dbReference type="RefSeq" id="WP_091396324.1">
    <property type="nucleotide sequence ID" value="NZ_BKAI01000009.1"/>
</dbReference>
<accession>A0A1G8ZL15</accession>
<dbReference type="EMBL" id="FNEZ01000004">
    <property type="protein sequence ID" value="SDK14830.1"/>
    <property type="molecule type" value="Genomic_DNA"/>
</dbReference>
<proteinExistence type="predicted"/>